<accession>A0ABD3EQM6</accession>
<dbReference type="EMBL" id="JAVIJP010000002">
    <property type="protein sequence ID" value="KAL3655375.1"/>
    <property type="molecule type" value="Genomic_DNA"/>
</dbReference>
<name>A0ABD3EQM6_9LAMI</name>
<organism evidence="1 2">
    <name type="scientific">Castilleja foliolosa</name>
    <dbReference type="NCBI Taxonomy" id="1961234"/>
    <lineage>
        <taxon>Eukaryota</taxon>
        <taxon>Viridiplantae</taxon>
        <taxon>Streptophyta</taxon>
        <taxon>Embryophyta</taxon>
        <taxon>Tracheophyta</taxon>
        <taxon>Spermatophyta</taxon>
        <taxon>Magnoliopsida</taxon>
        <taxon>eudicotyledons</taxon>
        <taxon>Gunneridae</taxon>
        <taxon>Pentapetalae</taxon>
        <taxon>asterids</taxon>
        <taxon>lamiids</taxon>
        <taxon>Lamiales</taxon>
        <taxon>Orobanchaceae</taxon>
        <taxon>Pedicularideae</taxon>
        <taxon>Castillejinae</taxon>
        <taxon>Castilleja</taxon>
    </lineage>
</organism>
<dbReference type="Proteomes" id="UP001632038">
    <property type="component" value="Unassembled WGS sequence"/>
</dbReference>
<evidence type="ECO:0000313" key="2">
    <source>
        <dbReference type="Proteomes" id="UP001632038"/>
    </source>
</evidence>
<evidence type="ECO:0000313" key="1">
    <source>
        <dbReference type="EMBL" id="KAL3655375.1"/>
    </source>
</evidence>
<protein>
    <submittedName>
        <fullName evidence="1">Uncharacterized protein</fullName>
    </submittedName>
</protein>
<dbReference type="AlphaFoldDB" id="A0ABD3EQM6"/>
<dbReference type="Gene3D" id="2.40.30.10">
    <property type="entry name" value="Translation factors"/>
    <property type="match status" value="1"/>
</dbReference>
<gene>
    <name evidence="1" type="ORF">CASFOL_001161</name>
</gene>
<keyword evidence="2" id="KW-1185">Reference proteome</keyword>
<proteinExistence type="predicted"/>
<reference evidence="2" key="1">
    <citation type="journal article" date="2024" name="IScience">
        <title>Strigolactones Initiate the Formation of Haustorium-like Structures in Castilleja.</title>
        <authorList>
            <person name="Buerger M."/>
            <person name="Peterson D."/>
            <person name="Chory J."/>
        </authorList>
    </citation>
    <scope>NUCLEOTIDE SEQUENCE [LARGE SCALE GENOMIC DNA]</scope>
</reference>
<comment type="caution">
    <text evidence="1">The sequence shown here is derived from an EMBL/GenBank/DDBJ whole genome shotgun (WGS) entry which is preliminary data.</text>
</comment>
<sequence length="88" mass="10003">MAHYALYQRKNISFHENPWPSRSSLDLKIASLWSRPRPMFCMSVQQASKHKVVGPQTPGETCHIVIDHGSNVPYWEGVGQSYGIIPPR</sequence>